<gene>
    <name evidence="1" type="ORF">AWB64_03495</name>
</gene>
<name>A0A158GTT8_CABSO</name>
<evidence type="ECO:0000313" key="2">
    <source>
        <dbReference type="Proteomes" id="UP000054893"/>
    </source>
</evidence>
<evidence type="ECO:0000313" key="1">
    <source>
        <dbReference type="EMBL" id="SAL35333.1"/>
    </source>
</evidence>
<accession>A0A158GTT8</accession>
<dbReference type="SUPFAM" id="SSF102588">
    <property type="entry name" value="LmbE-like"/>
    <property type="match status" value="1"/>
</dbReference>
<dbReference type="EMBL" id="FCOC02000010">
    <property type="protein sequence ID" value="SAL35333.1"/>
    <property type="molecule type" value="Genomic_DNA"/>
</dbReference>
<dbReference type="InterPro" id="IPR003737">
    <property type="entry name" value="GlcNAc_PI_deacetylase-related"/>
</dbReference>
<dbReference type="Gene3D" id="3.40.50.10320">
    <property type="entry name" value="LmbE-like"/>
    <property type="match status" value="1"/>
</dbReference>
<dbReference type="Proteomes" id="UP000054893">
    <property type="component" value="Unassembled WGS sequence"/>
</dbReference>
<dbReference type="AlphaFoldDB" id="A0A158GTT8"/>
<protein>
    <submittedName>
        <fullName evidence="1">LmbE family protein</fullName>
    </submittedName>
</protein>
<reference evidence="1 2" key="1">
    <citation type="submission" date="2016-01" db="EMBL/GenBank/DDBJ databases">
        <authorList>
            <person name="Oliw E.H."/>
        </authorList>
    </citation>
    <scope>NUCLEOTIDE SEQUENCE [LARGE SCALE GENOMIC DNA]</scope>
    <source>
        <strain evidence="1">LMG 22029</strain>
    </source>
</reference>
<sequence>MRQRPRYQVRVLRFQAHRVLPENAMSETFSRPLVVSPHFDDAVFSCGALLAAHAGAVVHTVFSGCPADQVTTDWDRQCGFDNAAQAMQERAREDDRALHTLGATPERGGFLDAQYVPYGAHPSTEAIARTLDEAVHRCSTHTLLIPFGLFHSDHELAHRACIDVWRANPSLECVAYEDALYRRMSGRLQARLAELATRGIVATPEPLHRHANQREQALKQDAVRAYPSQLKAFGPEGYDDVFCTERFWKLEQAK</sequence>
<dbReference type="InterPro" id="IPR024078">
    <property type="entry name" value="LmbE-like_dom_sf"/>
</dbReference>
<organism evidence="1 2">
    <name type="scientific">Caballeronia sordidicola</name>
    <name type="common">Burkholderia sordidicola</name>
    <dbReference type="NCBI Taxonomy" id="196367"/>
    <lineage>
        <taxon>Bacteria</taxon>
        <taxon>Pseudomonadati</taxon>
        <taxon>Pseudomonadota</taxon>
        <taxon>Betaproteobacteria</taxon>
        <taxon>Burkholderiales</taxon>
        <taxon>Burkholderiaceae</taxon>
        <taxon>Caballeronia</taxon>
    </lineage>
</organism>
<proteinExistence type="predicted"/>
<dbReference type="Pfam" id="PF02585">
    <property type="entry name" value="PIG-L"/>
    <property type="match status" value="1"/>
</dbReference>